<dbReference type="EMBL" id="CAJVQB010000902">
    <property type="protein sequence ID" value="CAG8512562.1"/>
    <property type="molecule type" value="Genomic_DNA"/>
</dbReference>
<evidence type="ECO:0000313" key="1">
    <source>
        <dbReference type="EMBL" id="CAG8512562.1"/>
    </source>
</evidence>
<comment type="caution">
    <text evidence="1">The sequence shown here is derived from an EMBL/GenBank/DDBJ whole genome shotgun (WGS) entry which is preliminary data.</text>
</comment>
<feature type="non-terminal residue" evidence="1">
    <location>
        <position position="1"/>
    </location>
</feature>
<sequence>NIKSNIKSEYTQQLIKFKTAKPKILQIGMKAFLNDIKVEILEELLPEIDNNNLLEIEAQFRKLTSYNIQALVKYKKKIQNIMQPL</sequence>
<protein>
    <submittedName>
        <fullName evidence="1">37158_t:CDS:1</fullName>
    </submittedName>
</protein>
<proteinExistence type="predicted"/>
<keyword evidence="2" id="KW-1185">Reference proteome</keyword>
<reference evidence="1 2" key="1">
    <citation type="submission" date="2021-06" db="EMBL/GenBank/DDBJ databases">
        <authorList>
            <person name="Kallberg Y."/>
            <person name="Tangrot J."/>
            <person name="Rosling A."/>
        </authorList>
    </citation>
    <scope>NUCLEOTIDE SEQUENCE [LARGE SCALE GENOMIC DNA]</scope>
    <source>
        <strain evidence="1 2">120-4 pot B 10/14</strain>
    </source>
</reference>
<evidence type="ECO:0000313" key="2">
    <source>
        <dbReference type="Proteomes" id="UP000789901"/>
    </source>
</evidence>
<gene>
    <name evidence="1" type="ORF">GMARGA_LOCUS2754</name>
</gene>
<accession>A0ABM8W339</accession>
<dbReference type="Proteomes" id="UP000789901">
    <property type="component" value="Unassembled WGS sequence"/>
</dbReference>
<organism evidence="1 2">
    <name type="scientific">Gigaspora margarita</name>
    <dbReference type="NCBI Taxonomy" id="4874"/>
    <lineage>
        <taxon>Eukaryota</taxon>
        <taxon>Fungi</taxon>
        <taxon>Fungi incertae sedis</taxon>
        <taxon>Mucoromycota</taxon>
        <taxon>Glomeromycotina</taxon>
        <taxon>Glomeromycetes</taxon>
        <taxon>Diversisporales</taxon>
        <taxon>Gigasporaceae</taxon>
        <taxon>Gigaspora</taxon>
    </lineage>
</organism>
<name>A0ABM8W339_GIGMA</name>